<reference evidence="1" key="1">
    <citation type="submission" date="2022-07" db="EMBL/GenBank/DDBJ databases">
        <title>Fungi with potential for degradation of polypropylene.</title>
        <authorList>
            <person name="Gostincar C."/>
        </authorList>
    </citation>
    <scope>NUCLEOTIDE SEQUENCE</scope>
    <source>
        <strain evidence="1">EXF-13308</strain>
    </source>
</reference>
<evidence type="ECO:0000313" key="2">
    <source>
        <dbReference type="Proteomes" id="UP001174694"/>
    </source>
</evidence>
<dbReference type="Gene3D" id="3.20.20.370">
    <property type="entry name" value="Glycoside hydrolase/deacetylase"/>
    <property type="match status" value="1"/>
</dbReference>
<dbReference type="AlphaFoldDB" id="A0AA38REE7"/>
<dbReference type="PANTHER" id="PTHR30292:SF0">
    <property type="entry name" value="5-OXOPROLINASE SUBUNIT A"/>
    <property type="match status" value="1"/>
</dbReference>
<gene>
    <name evidence="1" type="ORF">NKR23_g8651</name>
</gene>
<dbReference type="Pfam" id="PF03746">
    <property type="entry name" value="LamB_YcsF"/>
    <property type="match status" value="1"/>
</dbReference>
<accession>A0AA38REE7</accession>
<dbReference type="GO" id="GO:0005975">
    <property type="term" value="P:carbohydrate metabolic process"/>
    <property type="evidence" value="ECO:0007669"/>
    <property type="project" value="InterPro"/>
</dbReference>
<organism evidence="1 2">
    <name type="scientific">Pleurostoma richardsiae</name>
    <dbReference type="NCBI Taxonomy" id="41990"/>
    <lineage>
        <taxon>Eukaryota</taxon>
        <taxon>Fungi</taxon>
        <taxon>Dikarya</taxon>
        <taxon>Ascomycota</taxon>
        <taxon>Pezizomycotina</taxon>
        <taxon>Sordariomycetes</taxon>
        <taxon>Sordariomycetidae</taxon>
        <taxon>Calosphaeriales</taxon>
        <taxon>Pleurostomataceae</taxon>
        <taxon>Pleurostoma</taxon>
    </lineage>
</organism>
<dbReference type="InterPro" id="IPR005501">
    <property type="entry name" value="LamB/YcsF/PxpA-like"/>
</dbReference>
<dbReference type="EMBL" id="JANBVO010000031">
    <property type="protein sequence ID" value="KAJ9138077.1"/>
    <property type="molecule type" value="Genomic_DNA"/>
</dbReference>
<sequence length="241" mass="26551">MGEGYGNWRMGPDEELMPLIDLANVACGFHGGDPVIMHKTVKLAKKHNVPVGAHPSLPDREGFGRRYIDISASDLYDQLVYQIGALAGFLKAEEMPLNHVKMHGYLYKMCEASEAHCEAVIKAVKLFSVPLLQVAGCSLEKMAAKHGVPFIPEFYPDLHYSIEGRLVPLAVSPRVTSDTVKAKMEKIIREDIVLTQEKQPVKLGLEGRSFSCCIHSDLPFALETCKEVRAAIVGCFGAKLE</sequence>
<dbReference type="PANTHER" id="PTHR30292">
    <property type="entry name" value="UNCHARACTERIZED PROTEIN YBGL-RELATED"/>
    <property type="match status" value="1"/>
</dbReference>
<name>A0AA38REE7_9PEZI</name>
<evidence type="ECO:0000313" key="1">
    <source>
        <dbReference type="EMBL" id="KAJ9138077.1"/>
    </source>
</evidence>
<comment type="caution">
    <text evidence="1">The sequence shown here is derived from an EMBL/GenBank/DDBJ whole genome shotgun (WGS) entry which is preliminary data.</text>
</comment>
<dbReference type="SUPFAM" id="SSF88713">
    <property type="entry name" value="Glycoside hydrolase/deacetylase"/>
    <property type="match status" value="1"/>
</dbReference>
<dbReference type="Proteomes" id="UP001174694">
    <property type="component" value="Unassembled WGS sequence"/>
</dbReference>
<dbReference type="InterPro" id="IPR011330">
    <property type="entry name" value="Glyco_hydro/deAcase_b/a-brl"/>
</dbReference>
<proteinExistence type="predicted"/>
<protein>
    <submittedName>
        <fullName evidence="1">Uncharacterized protein</fullName>
    </submittedName>
</protein>
<keyword evidence="2" id="KW-1185">Reference proteome</keyword>